<dbReference type="OrthoDB" id="8048980at2759"/>
<dbReference type="InterPro" id="IPR039537">
    <property type="entry name" value="Retrotran_Ty1/copia-like"/>
</dbReference>
<dbReference type="InterPro" id="IPR036875">
    <property type="entry name" value="Znf_CCHC_sf"/>
</dbReference>
<evidence type="ECO:0000256" key="6">
    <source>
        <dbReference type="ARBA" id="ARBA00022741"/>
    </source>
</evidence>
<keyword evidence="12" id="KW-0695">RNA-directed DNA polymerase</keyword>
<comment type="function">
    <text evidence="1">The aspartyl protease (PR) mediates the proteolytic cleavages of the Gag and Gag-Pol polyproteins after assembly of the VLP.</text>
</comment>
<feature type="domain" description="CCHC-type" evidence="18">
    <location>
        <begin position="232"/>
        <end position="246"/>
    </location>
</feature>
<evidence type="ECO:0000313" key="20">
    <source>
        <dbReference type="EMBL" id="GBO41948.1"/>
    </source>
</evidence>
<dbReference type="InterPro" id="IPR013103">
    <property type="entry name" value="RVT_2"/>
</dbReference>
<feature type="domain" description="CCHC-type" evidence="18">
    <location>
        <begin position="213"/>
        <end position="228"/>
    </location>
</feature>
<dbReference type="GO" id="GO:0003964">
    <property type="term" value="F:RNA-directed DNA polymerase activity"/>
    <property type="evidence" value="ECO:0007669"/>
    <property type="project" value="UniProtKB-KW"/>
</dbReference>
<dbReference type="GO" id="GO:0006508">
    <property type="term" value="P:proteolysis"/>
    <property type="evidence" value="ECO:0007669"/>
    <property type="project" value="UniProtKB-KW"/>
</dbReference>
<dbReference type="AlphaFoldDB" id="A0A4Y2WYK7"/>
<evidence type="ECO:0000256" key="2">
    <source>
        <dbReference type="ARBA" id="ARBA00022612"/>
    </source>
</evidence>
<feature type="non-terminal residue" evidence="20">
    <location>
        <position position="827"/>
    </location>
</feature>
<keyword evidence="13" id="KW-0808">Transferase</keyword>
<keyword evidence="2" id="KW-1188">Viral release from host cell</keyword>
<evidence type="ECO:0000256" key="7">
    <source>
        <dbReference type="ARBA" id="ARBA00022759"/>
    </source>
</evidence>
<keyword evidence="15" id="KW-0233">DNA recombination</keyword>
<dbReference type="EMBL" id="BGPR01067853">
    <property type="protein sequence ID" value="GBO41948.1"/>
    <property type="molecule type" value="Genomic_DNA"/>
</dbReference>
<evidence type="ECO:0000256" key="8">
    <source>
        <dbReference type="ARBA" id="ARBA00022801"/>
    </source>
</evidence>
<protein>
    <submittedName>
        <fullName evidence="20">Retrovirus-related Pol polyprotein from transposon TNT 1-94</fullName>
    </submittedName>
</protein>
<evidence type="ECO:0000256" key="4">
    <source>
        <dbReference type="ARBA" id="ARBA00022722"/>
    </source>
</evidence>
<dbReference type="Pfam" id="PF13976">
    <property type="entry name" value="gag_pre-integrs"/>
    <property type="match status" value="1"/>
</dbReference>
<evidence type="ECO:0000256" key="5">
    <source>
        <dbReference type="ARBA" id="ARBA00022723"/>
    </source>
</evidence>
<dbReference type="InterPro" id="IPR057670">
    <property type="entry name" value="SH3_retrovirus"/>
</dbReference>
<keyword evidence="4" id="KW-0540">Nuclease</keyword>
<keyword evidence="8" id="KW-0378">Hydrolase</keyword>
<dbReference type="Pfam" id="PF22936">
    <property type="entry name" value="Pol_BBD"/>
    <property type="match status" value="1"/>
</dbReference>
<evidence type="ECO:0000313" key="21">
    <source>
        <dbReference type="Proteomes" id="UP000499080"/>
    </source>
</evidence>
<dbReference type="InterPro" id="IPR054722">
    <property type="entry name" value="PolX-like_BBD"/>
</dbReference>
<keyword evidence="21" id="KW-1185">Reference proteome</keyword>
<evidence type="ECO:0000256" key="10">
    <source>
        <dbReference type="ARBA" id="ARBA00022842"/>
    </source>
</evidence>
<dbReference type="GO" id="GO:0003887">
    <property type="term" value="F:DNA-directed DNA polymerase activity"/>
    <property type="evidence" value="ECO:0007669"/>
    <property type="project" value="UniProtKB-KW"/>
</dbReference>
<dbReference type="PROSITE" id="PS50158">
    <property type="entry name" value="ZF_CCHC"/>
    <property type="match status" value="2"/>
</dbReference>
<evidence type="ECO:0000256" key="1">
    <source>
        <dbReference type="ARBA" id="ARBA00002180"/>
    </source>
</evidence>
<feature type="domain" description="Integrase catalytic" evidence="19">
    <location>
        <begin position="469"/>
        <end position="582"/>
    </location>
</feature>
<dbReference type="InterPro" id="IPR025724">
    <property type="entry name" value="GAG-pre-integrase_dom"/>
</dbReference>
<dbReference type="InterPro" id="IPR036397">
    <property type="entry name" value="RNaseH_sf"/>
</dbReference>
<dbReference type="GO" id="GO:0008270">
    <property type="term" value="F:zinc ion binding"/>
    <property type="evidence" value="ECO:0007669"/>
    <property type="project" value="UniProtKB-KW"/>
</dbReference>
<dbReference type="Pfam" id="PF14223">
    <property type="entry name" value="Retrotran_gag_2"/>
    <property type="match status" value="1"/>
</dbReference>
<dbReference type="GO" id="GO:0003676">
    <property type="term" value="F:nucleic acid binding"/>
    <property type="evidence" value="ECO:0007669"/>
    <property type="project" value="InterPro"/>
</dbReference>
<keyword evidence="16" id="KW-0511">Multifunctional enzyme</keyword>
<keyword evidence="11" id="KW-0229">DNA integration</keyword>
<dbReference type="Pfam" id="PF07727">
    <property type="entry name" value="RVT_2"/>
    <property type="match status" value="1"/>
</dbReference>
<dbReference type="InterPro" id="IPR012337">
    <property type="entry name" value="RNaseH-like_sf"/>
</dbReference>
<accession>A0A4Y2WYK7</accession>
<keyword evidence="5" id="KW-0479">Metal-binding</keyword>
<dbReference type="Gene3D" id="3.30.420.10">
    <property type="entry name" value="Ribonuclease H-like superfamily/Ribonuclease H"/>
    <property type="match status" value="1"/>
</dbReference>
<keyword evidence="9" id="KW-0067">ATP-binding</keyword>
<dbReference type="GO" id="GO:0006310">
    <property type="term" value="P:DNA recombination"/>
    <property type="evidence" value="ECO:0007669"/>
    <property type="project" value="UniProtKB-KW"/>
</dbReference>
<keyword evidence="17" id="KW-0863">Zinc-finger</keyword>
<dbReference type="GO" id="GO:0005524">
    <property type="term" value="F:ATP binding"/>
    <property type="evidence" value="ECO:0007669"/>
    <property type="project" value="UniProtKB-KW"/>
</dbReference>
<sequence>MDAELKYCVDQFDGANFAVWARRIESIFVAKNLDKFLNKEADETKDDEVSASKKAYALMLSFLSDKVLVSLSDENTCASIFQKLKSTYLRDGAVNQILIRKRLAILKKKKEVSMQEHLNEVNGLVNKLKSCGVKISDMDIIVYILMSLPPEYDSTKSAIENQPSEHVSLQFVVSRLLDAEALLKDRRVSETKAPRSELSNDVAFPTNQRTVVCFKCNKKGHIARFCDKTVVCHHCGKLGHKKRNCRYLTRKKPPFKEEEAAAVSFVVGEGEVKKFIVDSGATSHMCSQREWFEELKPSSGTVSCAAKSSLLEVAGTGVIRGRLKNGQEIVLKNVLFIPELNGNLISVKQIQKAGYSVLFKDNKAIVKGKNKTFVLCELNSKGQCVSDFIPTVSNTFVAETEEAELWHRRLGHSGNHALRKLGLPTSGSFCENCVLAKQSAEPIGKGNRRRESAPMRMIHSDLCGPVEPATLSEFNKFLKVNDTVKRIRCDNAKEYVSGELQKVARNAGVEIDPCPPYTPQLNGVAERMNRTLFDKVRAMLYDSKLPKSCWGYAIQTAAFLHNRIPCTSKNDCTPYELKYSTKPDLSKIRIFGCDVYVKVADTQRRKLDPKSKKMIFIGYSSMGYRVMDPVIRRVTVSRNVRFVETKIISDKLSATPNIENQEDISDLGEENEKEMVIKLEETERAIDDKYPEFRRSQRERKPPVRYPFNEALSATNEELTFDEIKFLPDEEQSNWKSAMDEEMLSMEKNKVWDLVELPEKEKQPITCKWIFKMKRDGKYKARLVARGFMQKEGVDYTETFSPVISMPSLRLVLVLILQENLHSYVMD</sequence>
<dbReference type="SUPFAM" id="SSF53098">
    <property type="entry name" value="Ribonuclease H-like"/>
    <property type="match status" value="1"/>
</dbReference>
<evidence type="ECO:0000256" key="17">
    <source>
        <dbReference type="PROSITE-ProRule" id="PRU00047"/>
    </source>
</evidence>
<dbReference type="GO" id="GO:0008233">
    <property type="term" value="F:peptidase activity"/>
    <property type="evidence" value="ECO:0007669"/>
    <property type="project" value="UniProtKB-KW"/>
</dbReference>
<evidence type="ECO:0000259" key="18">
    <source>
        <dbReference type="PROSITE" id="PS50158"/>
    </source>
</evidence>
<dbReference type="InterPro" id="IPR001878">
    <property type="entry name" value="Znf_CCHC"/>
</dbReference>
<evidence type="ECO:0000256" key="3">
    <source>
        <dbReference type="ARBA" id="ARBA00022670"/>
    </source>
</evidence>
<dbReference type="PROSITE" id="PS50994">
    <property type="entry name" value="INTEGRASE"/>
    <property type="match status" value="1"/>
</dbReference>
<name>A0A4Y2WYK7_ARAVE</name>
<keyword evidence="13" id="KW-0239">DNA-directed DNA polymerase</keyword>
<keyword evidence="3" id="KW-0645">Protease</keyword>
<dbReference type="GO" id="GO:0015074">
    <property type="term" value="P:DNA integration"/>
    <property type="evidence" value="ECO:0007669"/>
    <property type="project" value="UniProtKB-KW"/>
</dbReference>
<evidence type="ECO:0000256" key="15">
    <source>
        <dbReference type="ARBA" id="ARBA00023172"/>
    </source>
</evidence>
<keyword evidence="10" id="KW-0460">Magnesium</keyword>
<dbReference type="SUPFAM" id="SSF57756">
    <property type="entry name" value="Retrovirus zinc finger-like domains"/>
    <property type="match status" value="1"/>
</dbReference>
<evidence type="ECO:0000256" key="13">
    <source>
        <dbReference type="ARBA" id="ARBA00022932"/>
    </source>
</evidence>
<reference evidence="20 21" key="1">
    <citation type="journal article" date="2019" name="Sci. Rep.">
        <title>Orb-weaving spider Araneus ventricosus genome elucidates the spidroin gene catalogue.</title>
        <authorList>
            <person name="Kono N."/>
            <person name="Nakamura H."/>
            <person name="Ohtoshi R."/>
            <person name="Moran D.A.P."/>
            <person name="Shinohara A."/>
            <person name="Yoshida Y."/>
            <person name="Fujiwara M."/>
            <person name="Mori M."/>
            <person name="Tomita M."/>
            <person name="Arakawa K."/>
        </authorList>
    </citation>
    <scope>NUCLEOTIDE SEQUENCE [LARGE SCALE GENOMIC DNA]</scope>
</reference>
<comment type="caution">
    <text evidence="20">The sequence shown here is derived from an EMBL/GenBank/DDBJ whole genome shotgun (WGS) entry which is preliminary data.</text>
</comment>
<keyword evidence="7" id="KW-0255">Endonuclease</keyword>
<dbReference type="Pfam" id="PF00098">
    <property type="entry name" value="zf-CCHC"/>
    <property type="match status" value="1"/>
</dbReference>
<organism evidence="20 21">
    <name type="scientific">Araneus ventricosus</name>
    <name type="common">Orbweaver spider</name>
    <name type="synonym">Epeira ventricosa</name>
    <dbReference type="NCBI Taxonomy" id="182803"/>
    <lineage>
        <taxon>Eukaryota</taxon>
        <taxon>Metazoa</taxon>
        <taxon>Ecdysozoa</taxon>
        <taxon>Arthropoda</taxon>
        <taxon>Chelicerata</taxon>
        <taxon>Arachnida</taxon>
        <taxon>Araneae</taxon>
        <taxon>Araneomorphae</taxon>
        <taxon>Entelegynae</taxon>
        <taxon>Araneoidea</taxon>
        <taxon>Araneidae</taxon>
        <taxon>Araneus</taxon>
    </lineage>
</organism>
<evidence type="ECO:0000256" key="9">
    <source>
        <dbReference type="ARBA" id="ARBA00022840"/>
    </source>
</evidence>
<dbReference type="SMART" id="SM00343">
    <property type="entry name" value="ZnF_C2HC"/>
    <property type="match status" value="2"/>
</dbReference>
<dbReference type="PANTHER" id="PTHR42648">
    <property type="entry name" value="TRANSPOSASE, PUTATIVE-RELATED"/>
    <property type="match status" value="1"/>
</dbReference>
<dbReference type="PANTHER" id="PTHR42648:SF11">
    <property type="entry name" value="TRANSPOSON TY4-P GAG-POL POLYPROTEIN"/>
    <property type="match status" value="1"/>
</dbReference>
<keyword evidence="17" id="KW-0862">Zinc</keyword>
<gene>
    <name evidence="20" type="primary">POLX_2126</name>
    <name evidence="20" type="ORF">AVEN_265875_1</name>
</gene>
<dbReference type="Proteomes" id="UP000499080">
    <property type="component" value="Unassembled WGS sequence"/>
</dbReference>
<evidence type="ECO:0000259" key="19">
    <source>
        <dbReference type="PROSITE" id="PS50994"/>
    </source>
</evidence>
<evidence type="ECO:0000256" key="16">
    <source>
        <dbReference type="ARBA" id="ARBA00023268"/>
    </source>
</evidence>
<dbReference type="GO" id="GO:0004519">
    <property type="term" value="F:endonuclease activity"/>
    <property type="evidence" value="ECO:0007669"/>
    <property type="project" value="UniProtKB-KW"/>
</dbReference>
<evidence type="ECO:0000256" key="14">
    <source>
        <dbReference type="ARBA" id="ARBA00023113"/>
    </source>
</evidence>
<dbReference type="Pfam" id="PF25597">
    <property type="entry name" value="SH3_retrovirus"/>
    <property type="match status" value="1"/>
</dbReference>
<keyword evidence="13" id="KW-0548">Nucleotidyltransferase</keyword>
<keyword evidence="6" id="KW-0547">Nucleotide-binding</keyword>
<keyword evidence="14" id="KW-0917">Virion maturation</keyword>
<evidence type="ECO:0000256" key="11">
    <source>
        <dbReference type="ARBA" id="ARBA00022908"/>
    </source>
</evidence>
<dbReference type="Gene3D" id="4.10.60.10">
    <property type="entry name" value="Zinc finger, CCHC-type"/>
    <property type="match status" value="1"/>
</dbReference>
<evidence type="ECO:0000256" key="12">
    <source>
        <dbReference type="ARBA" id="ARBA00022918"/>
    </source>
</evidence>
<dbReference type="InterPro" id="IPR001584">
    <property type="entry name" value="Integrase_cat-core"/>
</dbReference>
<proteinExistence type="predicted"/>